<feature type="domain" description="Plasmid replication protein RepL" evidence="1">
    <location>
        <begin position="60"/>
        <end position="152"/>
    </location>
</feature>
<organism evidence="2">
    <name type="scientific">uncultured Dysgonomonas sp</name>
    <dbReference type="NCBI Taxonomy" id="206096"/>
    <lineage>
        <taxon>Bacteria</taxon>
        <taxon>Pseudomonadati</taxon>
        <taxon>Bacteroidota</taxon>
        <taxon>Bacteroidia</taxon>
        <taxon>Bacteroidales</taxon>
        <taxon>Dysgonomonadaceae</taxon>
        <taxon>Dysgonomonas</taxon>
        <taxon>environmental samples</taxon>
    </lineage>
</organism>
<reference evidence="2" key="1">
    <citation type="submission" date="2016-04" db="EMBL/GenBank/DDBJ databases">
        <authorList>
            <person name="Evans L.H."/>
            <person name="Alamgir A."/>
            <person name="Owens N."/>
            <person name="Weber N.D."/>
            <person name="Virtaneva K."/>
            <person name="Barbian K."/>
            <person name="Babar A."/>
            <person name="Rosenke K."/>
        </authorList>
    </citation>
    <scope>NUCLEOTIDE SEQUENCE</scope>
    <source>
        <strain evidence="2">86-1</strain>
    </source>
</reference>
<accession>A0A212IXW5</accession>
<dbReference type="RefSeq" id="WP_296938394.1">
    <property type="nucleotide sequence ID" value="NZ_LT599032.1"/>
</dbReference>
<proteinExistence type="predicted"/>
<dbReference type="GO" id="GO:0006276">
    <property type="term" value="P:plasmid maintenance"/>
    <property type="evidence" value="ECO:0007669"/>
    <property type="project" value="InterPro"/>
</dbReference>
<protein>
    <recommendedName>
        <fullName evidence="1">Plasmid replication protein RepL domain-containing protein</fullName>
    </recommendedName>
</protein>
<dbReference type="Pfam" id="PF05732">
    <property type="entry name" value="RepL"/>
    <property type="match status" value="1"/>
</dbReference>
<dbReference type="EMBL" id="FLUM01000001">
    <property type="protein sequence ID" value="SBV92022.1"/>
    <property type="molecule type" value="Genomic_DNA"/>
</dbReference>
<dbReference type="InterPro" id="IPR008813">
    <property type="entry name" value="Plasmid_replication_RepL"/>
</dbReference>
<sequence>MKPRKVKDKNPFFTEDTFKPSSRQKIIPNKGSNEVYNLDGEVHTGVIGFVTPPKLYDKKRFTKVYREGWHKMLELSTPALKVMFYIISEMDSTDTIDFTMRKCMDFTGYKDNNNIYRAIRELKGKGFIAESSQPKVYMINPLLIFNGNRIELYNELIRP</sequence>
<evidence type="ECO:0000313" key="2">
    <source>
        <dbReference type="EMBL" id="SBV92022.1"/>
    </source>
</evidence>
<dbReference type="GO" id="GO:0006260">
    <property type="term" value="P:DNA replication"/>
    <property type="evidence" value="ECO:0007669"/>
    <property type="project" value="InterPro"/>
</dbReference>
<dbReference type="AlphaFoldDB" id="A0A212IXW5"/>
<gene>
    <name evidence="2" type="ORF">KL86DYS1_10497</name>
</gene>
<evidence type="ECO:0000259" key="1">
    <source>
        <dbReference type="Pfam" id="PF05732"/>
    </source>
</evidence>
<name>A0A212IXW5_9BACT</name>